<protein>
    <submittedName>
        <fullName evidence="2">Uncharacterized protein</fullName>
    </submittedName>
</protein>
<dbReference type="AlphaFoldDB" id="A0A4S4KIV4"/>
<name>A0A4S4KIV4_9APHY</name>
<reference evidence="2 3" key="1">
    <citation type="submission" date="2019-02" db="EMBL/GenBank/DDBJ databases">
        <title>Genome sequencing of the rare red list fungi Phlebia centrifuga.</title>
        <authorList>
            <person name="Buettner E."/>
            <person name="Kellner H."/>
        </authorList>
    </citation>
    <scope>NUCLEOTIDE SEQUENCE [LARGE SCALE GENOMIC DNA]</scope>
    <source>
        <strain evidence="2 3">DSM 108282</strain>
    </source>
</reference>
<feature type="region of interest" description="Disordered" evidence="1">
    <location>
        <begin position="1"/>
        <end position="31"/>
    </location>
</feature>
<dbReference type="Proteomes" id="UP000309038">
    <property type="component" value="Unassembled WGS sequence"/>
</dbReference>
<sequence length="264" mass="30448">MPDTSNVRALRRPSQAYKNKNGFAPSEYYHDPSNVESAKTLKQLRDEVEAHFSAEQVLEVRGCHFSLASMEAALDASDTAASVNQRVTEMRTKHYDESEVLQDLLAEQHRSDVLDAYFDKDDTFQVPELETCFQSLRQPEAPVLAPLDATLSELHYAHLRTATRLVRRSEELAAKEDAARKVRDSYFPSGIAEYRAIRHKDIQVRIARFLLADKQAKERMLSEFGWAWRQVKALEDAYADNPEFKAEMQERVHEIEARDPRRKH</sequence>
<keyword evidence="3" id="KW-1185">Reference proteome</keyword>
<proteinExistence type="predicted"/>
<evidence type="ECO:0000313" key="2">
    <source>
        <dbReference type="EMBL" id="THG98288.1"/>
    </source>
</evidence>
<gene>
    <name evidence="2" type="ORF">EW026_g3878</name>
</gene>
<dbReference type="EMBL" id="SGPJ01000126">
    <property type="protein sequence ID" value="THG98288.1"/>
    <property type="molecule type" value="Genomic_DNA"/>
</dbReference>
<comment type="caution">
    <text evidence="2">The sequence shown here is derived from an EMBL/GenBank/DDBJ whole genome shotgun (WGS) entry which is preliminary data.</text>
</comment>
<accession>A0A4S4KIV4</accession>
<evidence type="ECO:0000313" key="3">
    <source>
        <dbReference type="Proteomes" id="UP000309038"/>
    </source>
</evidence>
<evidence type="ECO:0000256" key="1">
    <source>
        <dbReference type="SAM" id="MobiDB-lite"/>
    </source>
</evidence>
<organism evidence="2 3">
    <name type="scientific">Hermanssonia centrifuga</name>
    <dbReference type="NCBI Taxonomy" id="98765"/>
    <lineage>
        <taxon>Eukaryota</taxon>
        <taxon>Fungi</taxon>
        <taxon>Dikarya</taxon>
        <taxon>Basidiomycota</taxon>
        <taxon>Agaricomycotina</taxon>
        <taxon>Agaricomycetes</taxon>
        <taxon>Polyporales</taxon>
        <taxon>Meruliaceae</taxon>
        <taxon>Hermanssonia</taxon>
    </lineage>
</organism>